<feature type="transmembrane region" description="Helical" evidence="13">
    <location>
        <begin position="26"/>
        <end position="43"/>
    </location>
</feature>
<keyword evidence="7 13" id="KW-0547">Nucleotide-binding</keyword>
<dbReference type="CDD" id="cd02079">
    <property type="entry name" value="P-type_ATPase_HM"/>
    <property type="match status" value="1"/>
</dbReference>
<keyword evidence="9" id="KW-1278">Translocase</keyword>
<comment type="similarity">
    <text evidence="2 13">Belongs to the cation transport ATPase (P-type) (TC 3.A.3) family. Type IB subfamily.</text>
</comment>
<evidence type="ECO:0000256" key="4">
    <source>
        <dbReference type="ARBA" id="ARBA00022475"/>
    </source>
</evidence>
<protein>
    <submittedName>
        <fullName evidence="15">Putative cadmium-transporting ATPase</fullName>
        <ecNumber evidence="15">3.6.3.3</ecNumber>
    </submittedName>
</protein>
<dbReference type="GO" id="GO:0016887">
    <property type="term" value="F:ATP hydrolysis activity"/>
    <property type="evidence" value="ECO:0007669"/>
    <property type="project" value="InterPro"/>
</dbReference>
<gene>
    <name evidence="15" type="primary">cadA</name>
    <name evidence="15" type="ORF">HRbin17_00177</name>
</gene>
<dbReference type="Gene3D" id="3.40.1110.10">
    <property type="entry name" value="Calcium-transporting ATPase, cytoplasmic domain N"/>
    <property type="match status" value="1"/>
</dbReference>
<keyword evidence="6 13" id="KW-0479">Metal-binding</keyword>
<reference evidence="16" key="1">
    <citation type="submission" date="2017-09" db="EMBL/GenBank/DDBJ databases">
        <title>Metaegenomics of thermophilic ammonia-oxidizing enrichment culture.</title>
        <authorList>
            <person name="Kato S."/>
            <person name="Suzuki K."/>
        </authorList>
    </citation>
    <scope>NUCLEOTIDE SEQUENCE [LARGE SCALE GENOMIC DNA]</scope>
</reference>
<accession>A0A2H5X921</accession>
<evidence type="ECO:0000256" key="10">
    <source>
        <dbReference type="ARBA" id="ARBA00022989"/>
    </source>
</evidence>
<dbReference type="SUPFAM" id="SSF81653">
    <property type="entry name" value="Calcium ATPase, transduction domain A"/>
    <property type="match status" value="1"/>
</dbReference>
<dbReference type="SUPFAM" id="SSF81665">
    <property type="entry name" value="Calcium ATPase, transmembrane domain M"/>
    <property type="match status" value="1"/>
</dbReference>
<dbReference type="SFLD" id="SFLDF00027">
    <property type="entry name" value="p-type_atpase"/>
    <property type="match status" value="1"/>
</dbReference>
<dbReference type="InterPro" id="IPR027256">
    <property type="entry name" value="P-typ_ATPase_IB"/>
</dbReference>
<evidence type="ECO:0000313" key="15">
    <source>
        <dbReference type="EMBL" id="GBC97688.1"/>
    </source>
</evidence>
<evidence type="ECO:0000256" key="5">
    <source>
        <dbReference type="ARBA" id="ARBA00022692"/>
    </source>
</evidence>
<evidence type="ECO:0000256" key="2">
    <source>
        <dbReference type="ARBA" id="ARBA00006024"/>
    </source>
</evidence>
<dbReference type="SFLD" id="SFLDG00002">
    <property type="entry name" value="C1.7:_P-type_atpase_like"/>
    <property type="match status" value="1"/>
</dbReference>
<keyword evidence="11" id="KW-0406">Ion transport</keyword>
<keyword evidence="10 13" id="KW-1133">Transmembrane helix</keyword>
<dbReference type="Gene3D" id="3.40.50.1000">
    <property type="entry name" value="HAD superfamily/HAD-like"/>
    <property type="match status" value="1"/>
</dbReference>
<evidence type="ECO:0000256" key="12">
    <source>
        <dbReference type="ARBA" id="ARBA00023136"/>
    </source>
</evidence>
<dbReference type="GO" id="GO:0019829">
    <property type="term" value="F:ATPase-coupled monoatomic cation transmembrane transporter activity"/>
    <property type="evidence" value="ECO:0007669"/>
    <property type="project" value="InterPro"/>
</dbReference>
<dbReference type="EC" id="3.6.3.3" evidence="15"/>
<dbReference type="Pfam" id="PF00702">
    <property type="entry name" value="Hydrolase"/>
    <property type="match status" value="1"/>
</dbReference>
<comment type="caution">
    <text evidence="15">The sequence shown here is derived from an EMBL/GenBank/DDBJ whole genome shotgun (WGS) entry which is preliminary data.</text>
</comment>
<dbReference type="EMBL" id="BEHT01000002">
    <property type="protein sequence ID" value="GBC97688.1"/>
    <property type="molecule type" value="Genomic_DNA"/>
</dbReference>
<dbReference type="PROSITE" id="PS00154">
    <property type="entry name" value="ATPASE_E1_E2"/>
    <property type="match status" value="1"/>
</dbReference>
<name>A0A2H5X921_9BACT</name>
<proteinExistence type="inferred from homology"/>
<dbReference type="PRINTS" id="PR00941">
    <property type="entry name" value="CDATPASE"/>
</dbReference>
<keyword evidence="8 13" id="KW-0067">ATP-binding</keyword>
<feature type="transmembrane region" description="Helical" evidence="13">
    <location>
        <begin position="578"/>
        <end position="599"/>
    </location>
</feature>
<feature type="domain" description="P-type ATPase A" evidence="14">
    <location>
        <begin position="131"/>
        <end position="231"/>
    </location>
</feature>
<dbReference type="FunFam" id="3.40.50.1000:FF:000020">
    <property type="entry name" value="Probable cation-transporting P-type ATPase"/>
    <property type="match status" value="1"/>
</dbReference>
<keyword evidence="4 13" id="KW-1003">Cell membrane</keyword>
<dbReference type="PANTHER" id="PTHR48085">
    <property type="entry name" value="CADMIUM/ZINC-TRANSPORTING ATPASE HMA2-RELATED"/>
    <property type="match status" value="1"/>
</dbReference>
<dbReference type="InterPro" id="IPR023299">
    <property type="entry name" value="ATPase_P-typ_cyto_dom_N"/>
</dbReference>
<dbReference type="InterPro" id="IPR008250">
    <property type="entry name" value="ATPase_P-typ_transduc_dom_A_sf"/>
</dbReference>
<dbReference type="PANTHER" id="PTHR48085:SF5">
    <property type="entry name" value="CADMIUM_ZINC-TRANSPORTING ATPASE HMA4-RELATED"/>
    <property type="match status" value="1"/>
</dbReference>
<evidence type="ECO:0000256" key="3">
    <source>
        <dbReference type="ARBA" id="ARBA00022448"/>
    </source>
</evidence>
<dbReference type="Gene3D" id="2.70.150.10">
    <property type="entry name" value="Calcium-transporting ATPase, cytoplasmic transduction domain A"/>
    <property type="match status" value="1"/>
</dbReference>
<sequence length="627" mass="66766">MQGRPEQCCPTDWRTDVRAVWRSREARAALTGALFLVAGWVLAAIKSPLSQWCYFAAALIAGIPIARECVESLRERQISMEVLVTLAVAASLVIGEFHAGAVVAVLLLGGSVLEQLTAARARSALTALLQLVPQTALVRRGGTEREVPISEVQWGDHVLVRVGERIPVDGVVVAGESAVDESPLTGESVPVDKTVGDQVFAGSINLTGVLEVDAQRVGSETTLGRIARLVQEAQASQAPIQRLADRYARWYVPTALALAAIVWAITDDIVRGITVLIVFCPCALVLATPTAVAAAIAHAARRAVLVKGGEFLEAVGQVRLIALDKTGTLTVGKPQVTEIVPLDALSTDALLQLAAGAERLSEHPLGQAICRAASERRLVLPEPDEFRPFAGRGVAAQLNGMRVCIGRLAWLREQGTQVPDTVLQRIAELEAHGRTVLPVAVNNRIVGLIALRDTLRPSAKNAVAALKAMGVKVVMVTGDNERVAKVIAAEAGIDEVHANLLPEDKLRLVREWQQRGLTVAFVGDGVNDAPALAAADIGIAMGAAGTDVAMETADIAILSDDLHKLPELLRLSRRTLRVVWQNIAFSVAVNLGAVIAAWAKWIDPVWGAFIHESSAMAVILNAMRLLK</sequence>
<keyword evidence="12 13" id="KW-0472">Membrane</keyword>
<feature type="transmembrane region" description="Helical" evidence="13">
    <location>
        <begin position="250"/>
        <end position="266"/>
    </location>
</feature>
<dbReference type="Proteomes" id="UP000236173">
    <property type="component" value="Unassembled WGS sequence"/>
</dbReference>
<dbReference type="InterPro" id="IPR036412">
    <property type="entry name" value="HAD-like_sf"/>
</dbReference>
<dbReference type="NCBIfam" id="TIGR01511">
    <property type="entry name" value="ATPase-IB1_Cu"/>
    <property type="match status" value="1"/>
</dbReference>
<organism evidence="15 16">
    <name type="scientific">Candidatus Fervidibacter japonicus</name>
    <dbReference type="NCBI Taxonomy" id="2035412"/>
    <lineage>
        <taxon>Bacteria</taxon>
        <taxon>Candidatus Fervidibacterota</taxon>
        <taxon>Candidatus Fervidibacter</taxon>
    </lineage>
</organism>
<dbReference type="GO" id="GO:0005524">
    <property type="term" value="F:ATP binding"/>
    <property type="evidence" value="ECO:0007669"/>
    <property type="project" value="UniProtKB-UniRule"/>
</dbReference>
<feature type="transmembrane region" description="Helical" evidence="13">
    <location>
        <begin position="272"/>
        <end position="297"/>
    </location>
</feature>
<dbReference type="InterPro" id="IPR018303">
    <property type="entry name" value="ATPase_P-typ_P_site"/>
</dbReference>
<dbReference type="NCBIfam" id="TIGR01525">
    <property type="entry name" value="ATPase-IB_hvy"/>
    <property type="match status" value="1"/>
</dbReference>
<dbReference type="PRINTS" id="PR00119">
    <property type="entry name" value="CATATPASE"/>
</dbReference>
<evidence type="ECO:0000256" key="1">
    <source>
        <dbReference type="ARBA" id="ARBA00004651"/>
    </source>
</evidence>
<dbReference type="GO" id="GO:0005886">
    <property type="term" value="C:plasma membrane"/>
    <property type="evidence" value="ECO:0007669"/>
    <property type="project" value="UniProtKB-SubCell"/>
</dbReference>
<keyword evidence="15" id="KW-0378">Hydrolase</keyword>
<dbReference type="NCBIfam" id="TIGR01494">
    <property type="entry name" value="ATPase_P-type"/>
    <property type="match status" value="1"/>
</dbReference>
<dbReference type="AlphaFoldDB" id="A0A2H5X921"/>
<dbReference type="SFLD" id="SFLDS00003">
    <property type="entry name" value="Haloacid_Dehalogenase"/>
    <property type="match status" value="1"/>
</dbReference>
<evidence type="ECO:0000256" key="6">
    <source>
        <dbReference type="ARBA" id="ARBA00022723"/>
    </source>
</evidence>
<dbReference type="InterPro" id="IPR001757">
    <property type="entry name" value="P_typ_ATPase"/>
</dbReference>
<evidence type="ECO:0000256" key="7">
    <source>
        <dbReference type="ARBA" id="ARBA00022741"/>
    </source>
</evidence>
<evidence type="ECO:0000256" key="8">
    <source>
        <dbReference type="ARBA" id="ARBA00022840"/>
    </source>
</evidence>
<evidence type="ECO:0000313" key="16">
    <source>
        <dbReference type="Proteomes" id="UP000236173"/>
    </source>
</evidence>
<evidence type="ECO:0000256" key="13">
    <source>
        <dbReference type="RuleBase" id="RU362081"/>
    </source>
</evidence>
<dbReference type="SUPFAM" id="SSF56784">
    <property type="entry name" value="HAD-like"/>
    <property type="match status" value="1"/>
</dbReference>
<dbReference type="FunFam" id="2.70.150.10:FF:000002">
    <property type="entry name" value="Copper-transporting ATPase 1, putative"/>
    <property type="match status" value="1"/>
</dbReference>
<dbReference type="InterPro" id="IPR059000">
    <property type="entry name" value="ATPase_P-type_domA"/>
</dbReference>
<keyword evidence="5 13" id="KW-0812">Transmembrane</keyword>
<evidence type="ECO:0000259" key="14">
    <source>
        <dbReference type="Pfam" id="PF00122"/>
    </source>
</evidence>
<comment type="subcellular location">
    <subcellularLocation>
        <location evidence="1">Cell membrane</location>
        <topology evidence="1">Multi-pass membrane protein</topology>
    </subcellularLocation>
</comment>
<dbReference type="GO" id="GO:0046872">
    <property type="term" value="F:metal ion binding"/>
    <property type="evidence" value="ECO:0007669"/>
    <property type="project" value="UniProtKB-KW"/>
</dbReference>
<dbReference type="NCBIfam" id="TIGR01512">
    <property type="entry name" value="ATPase-IB2_Cd"/>
    <property type="match status" value="1"/>
</dbReference>
<evidence type="ECO:0000256" key="11">
    <source>
        <dbReference type="ARBA" id="ARBA00023065"/>
    </source>
</evidence>
<evidence type="ECO:0000256" key="9">
    <source>
        <dbReference type="ARBA" id="ARBA00022967"/>
    </source>
</evidence>
<keyword evidence="3" id="KW-0813">Transport</keyword>
<dbReference type="Pfam" id="PF00122">
    <property type="entry name" value="E1-E2_ATPase"/>
    <property type="match status" value="1"/>
</dbReference>
<dbReference type="InterPro" id="IPR023298">
    <property type="entry name" value="ATPase_P-typ_TM_dom_sf"/>
</dbReference>
<dbReference type="InterPro" id="IPR023214">
    <property type="entry name" value="HAD_sf"/>
</dbReference>
<dbReference type="InterPro" id="IPR044492">
    <property type="entry name" value="P_typ_ATPase_HD_dom"/>
</dbReference>
<dbReference type="PROSITE" id="PS01229">
    <property type="entry name" value="COF_2"/>
    <property type="match status" value="1"/>
</dbReference>
<dbReference type="InterPro" id="IPR051014">
    <property type="entry name" value="Cation_Transport_ATPase_IB"/>
</dbReference>